<dbReference type="InterPro" id="IPR009241">
    <property type="entry name" value="HigB-like"/>
</dbReference>
<comment type="caution">
    <text evidence="1">The sequence shown here is derived from an EMBL/GenBank/DDBJ whole genome shotgun (WGS) entry which is preliminary data.</text>
</comment>
<evidence type="ECO:0000313" key="2">
    <source>
        <dbReference type="Proteomes" id="UP000607331"/>
    </source>
</evidence>
<dbReference type="Proteomes" id="UP000607331">
    <property type="component" value="Unassembled WGS sequence"/>
</dbReference>
<accession>A0ABR6RVQ2</accession>
<keyword evidence="2" id="KW-1185">Reference proteome</keyword>
<organism evidence="1 2">
    <name type="scientific">Kluyvera sichuanensis</name>
    <dbReference type="NCBI Taxonomy" id="2725494"/>
    <lineage>
        <taxon>Bacteria</taxon>
        <taxon>Pseudomonadati</taxon>
        <taxon>Pseudomonadota</taxon>
        <taxon>Gammaproteobacteria</taxon>
        <taxon>Enterobacterales</taxon>
        <taxon>Enterobacteriaceae</taxon>
        <taxon>Kluyvera</taxon>
    </lineage>
</organism>
<sequence length="105" mass="11987">MGTSLDDLIAFPVDVRREAGFELDKVQNGKEPSDWKSINDWGSGVIEIRLHGEDGEYRVVYVAKFDDAVCVLHGFQKKTQKTSPRDVFIITSRYKEAVAQRRRAK</sequence>
<name>A0ABR6RVQ2_9ENTR</name>
<dbReference type="Pfam" id="PF05973">
    <property type="entry name" value="Gp49"/>
    <property type="match status" value="1"/>
</dbReference>
<dbReference type="EMBL" id="JABBJF010000016">
    <property type="protein sequence ID" value="MBC1187207.1"/>
    <property type="molecule type" value="Genomic_DNA"/>
</dbReference>
<protein>
    <submittedName>
        <fullName evidence="1">Type II toxin-antitoxin system RelE/ParE family toxin</fullName>
    </submittedName>
</protein>
<proteinExistence type="predicted"/>
<reference evidence="1 2" key="1">
    <citation type="submission" date="2020-04" db="EMBL/GenBank/DDBJ databases">
        <title>The draft genome of Kluyvera sichuanensis strain SCKS090646.</title>
        <authorList>
            <person name="Wei L."/>
            <person name="Liu L."/>
            <person name="Feng Y."/>
            <person name="Zong Z."/>
        </authorList>
    </citation>
    <scope>NUCLEOTIDE SEQUENCE [LARGE SCALE GENOMIC DNA]</scope>
    <source>
        <strain evidence="1 2">090646</strain>
    </source>
</reference>
<evidence type="ECO:0000313" key="1">
    <source>
        <dbReference type="EMBL" id="MBC1187207.1"/>
    </source>
</evidence>
<gene>
    <name evidence="1" type="ORF">HII27_15960</name>
</gene>